<sequence>MAGLIPQWRAAMGHRAAQRMADAMGFQLSGSQTTLKIEATESHAG</sequence>
<reference evidence="1 2" key="1">
    <citation type="submission" date="2023-03" db="EMBL/GenBank/DDBJ databases">
        <title>Complete genome sequences of several Auritidibacter ignavus strains isolated from ear infections.</title>
        <authorList>
            <person name="Baehr T."/>
            <person name="Baumhoegger A.M."/>
        </authorList>
    </citation>
    <scope>NUCLEOTIDE SEQUENCE [LARGE SCALE GENOMIC DNA]</scope>
    <source>
        <strain evidence="1 2">BABAE-6</strain>
    </source>
</reference>
<organism evidence="1 2">
    <name type="scientific">Auritidibacter ignavus</name>
    <dbReference type="NCBI Taxonomy" id="678932"/>
    <lineage>
        <taxon>Bacteria</taxon>
        <taxon>Bacillati</taxon>
        <taxon>Actinomycetota</taxon>
        <taxon>Actinomycetes</taxon>
        <taxon>Micrococcales</taxon>
        <taxon>Micrococcaceae</taxon>
        <taxon>Auritidibacter</taxon>
    </lineage>
</organism>
<proteinExistence type="predicted"/>
<dbReference type="RefSeq" id="WP_279674838.1">
    <property type="nucleotide sequence ID" value="NZ_CP122566.1"/>
</dbReference>
<evidence type="ECO:0000313" key="2">
    <source>
        <dbReference type="Proteomes" id="UP001224674"/>
    </source>
</evidence>
<protein>
    <submittedName>
        <fullName evidence="1">Uncharacterized protein</fullName>
    </submittedName>
</protein>
<dbReference type="AlphaFoldDB" id="A0AAJ6DCR3"/>
<accession>A0AAJ6DCR3</accession>
<name>A0AAJ6DCR3_9MICC</name>
<keyword evidence="2" id="KW-1185">Reference proteome</keyword>
<evidence type="ECO:0000313" key="1">
    <source>
        <dbReference type="EMBL" id="WGH93102.1"/>
    </source>
</evidence>
<gene>
    <name evidence="1" type="ORF">QDX21_12565</name>
</gene>
<dbReference type="Proteomes" id="UP001224674">
    <property type="component" value="Chromosome"/>
</dbReference>
<dbReference type="EMBL" id="CP122566">
    <property type="protein sequence ID" value="WGH93102.1"/>
    <property type="molecule type" value="Genomic_DNA"/>
</dbReference>